<gene>
    <name evidence="4" type="ORF">BDY21DRAFT_358968</name>
</gene>
<dbReference type="Gene3D" id="3.40.630.30">
    <property type="match status" value="1"/>
</dbReference>
<dbReference type="PANTHER" id="PTHR13256">
    <property type="entry name" value="N-ACETYLTRANSFERASE 9"/>
    <property type="match status" value="1"/>
</dbReference>
<dbReference type="AlphaFoldDB" id="A0A6A6NL81"/>
<accession>A0A6A6NL81</accession>
<dbReference type="PANTHER" id="PTHR13256:SF16">
    <property type="entry name" value="ALPHA_BETA-TUBULIN-N-ACETYLTRANSFERASE 9"/>
    <property type="match status" value="1"/>
</dbReference>
<keyword evidence="5" id="KW-1185">Reference proteome</keyword>
<feature type="region of interest" description="Disordered" evidence="3">
    <location>
        <begin position="115"/>
        <end position="148"/>
    </location>
</feature>
<protein>
    <submittedName>
        <fullName evidence="4">GNAT domain-containing protein</fullName>
    </submittedName>
</protein>
<evidence type="ECO:0000256" key="3">
    <source>
        <dbReference type="SAM" id="MobiDB-lite"/>
    </source>
</evidence>
<keyword evidence="1" id="KW-0808">Transferase</keyword>
<evidence type="ECO:0000313" key="4">
    <source>
        <dbReference type="EMBL" id="KAF2452480.1"/>
    </source>
</evidence>
<name>A0A6A6NL81_9PEZI</name>
<dbReference type="GO" id="GO:0008080">
    <property type="term" value="F:N-acetyltransferase activity"/>
    <property type="evidence" value="ECO:0007669"/>
    <property type="project" value="InterPro"/>
</dbReference>
<dbReference type="OrthoDB" id="5043642at2759"/>
<evidence type="ECO:0000313" key="5">
    <source>
        <dbReference type="Proteomes" id="UP000799766"/>
    </source>
</evidence>
<evidence type="ECO:0000256" key="1">
    <source>
        <dbReference type="ARBA" id="ARBA00022679"/>
    </source>
</evidence>
<dbReference type="InterPro" id="IPR039135">
    <property type="entry name" value="NAT9-like"/>
</dbReference>
<proteinExistence type="predicted"/>
<dbReference type="EMBL" id="MU001708">
    <property type="protein sequence ID" value="KAF2452480.1"/>
    <property type="molecule type" value="Genomic_DNA"/>
</dbReference>
<keyword evidence="2" id="KW-0012">Acyltransferase</keyword>
<reference evidence="4" key="1">
    <citation type="journal article" date="2020" name="Stud. Mycol.">
        <title>101 Dothideomycetes genomes: a test case for predicting lifestyles and emergence of pathogens.</title>
        <authorList>
            <person name="Haridas S."/>
            <person name="Albert R."/>
            <person name="Binder M."/>
            <person name="Bloem J."/>
            <person name="Labutti K."/>
            <person name="Salamov A."/>
            <person name="Andreopoulos B."/>
            <person name="Baker S."/>
            <person name="Barry K."/>
            <person name="Bills G."/>
            <person name="Bluhm B."/>
            <person name="Cannon C."/>
            <person name="Castanera R."/>
            <person name="Culley D."/>
            <person name="Daum C."/>
            <person name="Ezra D."/>
            <person name="Gonzalez J."/>
            <person name="Henrissat B."/>
            <person name="Kuo A."/>
            <person name="Liang C."/>
            <person name="Lipzen A."/>
            <person name="Lutzoni F."/>
            <person name="Magnuson J."/>
            <person name="Mondo S."/>
            <person name="Nolan M."/>
            <person name="Ohm R."/>
            <person name="Pangilinan J."/>
            <person name="Park H.-J."/>
            <person name="Ramirez L."/>
            <person name="Alfaro M."/>
            <person name="Sun H."/>
            <person name="Tritt A."/>
            <person name="Yoshinaga Y."/>
            <person name="Zwiers L.-H."/>
            <person name="Turgeon B."/>
            <person name="Goodwin S."/>
            <person name="Spatafora J."/>
            <person name="Crous P."/>
            <person name="Grigoriev I."/>
        </authorList>
    </citation>
    <scope>NUCLEOTIDE SEQUENCE</scope>
    <source>
        <strain evidence="4">ATCC 16933</strain>
    </source>
</reference>
<dbReference type="Proteomes" id="UP000799766">
    <property type="component" value="Unassembled WGS sequence"/>
</dbReference>
<sequence>MLLNENTALLTDKVLLVPYCTHHVSTYHEWMQDEALRTATASEPLTLAQEHAMQRSWRHDADKLTFIACLPLASSSPPSGPTSSSPAPPMVIRPAIDDAPARMLGDVNLFLSIEDSDSGSDTEVEHGRADALDPAPTETPMAAPGPASDASVVRLVGEVELMIAVPAQQRAGRGRAALRAFVAYVLGEREGMAAEWVRGQRRGRGGVVEVQEKEEGEAKAILSRLRVRIDVGNVASLGLFESEGFRRVTAEPNYFGELELGMDLPEQDGEGLDDLQRLGMPAVLPYVADR</sequence>
<organism evidence="4 5">
    <name type="scientific">Lineolata rhizophorae</name>
    <dbReference type="NCBI Taxonomy" id="578093"/>
    <lineage>
        <taxon>Eukaryota</taxon>
        <taxon>Fungi</taxon>
        <taxon>Dikarya</taxon>
        <taxon>Ascomycota</taxon>
        <taxon>Pezizomycotina</taxon>
        <taxon>Dothideomycetes</taxon>
        <taxon>Dothideomycetes incertae sedis</taxon>
        <taxon>Lineolatales</taxon>
        <taxon>Lineolataceae</taxon>
        <taxon>Lineolata</taxon>
    </lineage>
</organism>
<evidence type="ECO:0000256" key="2">
    <source>
        <dbReference type="ARBA" id="ARBA00023315"/>
    </source>
</evidence>